<comment type="similarity">
    <text evidence="10">Belongs to the nuclear hormone receptor family.</text>
</comment>
<evidence type="ECO:0000256" key="4">
    <source>
        <dbReference type="ARBA" id="ARBA00022833"/>
    </source>
</evidence>
<feature type="region of interest" description="Disordered" evidence="11">
    <location>
        <begin position="32"/>
        <end position="59"/>
    </location>
</feature>
<evidence type="ECO:0000313" key="15">
    <source>
        <dbReference type="Proteomes" id="UP000499080"/>
    </source>
</evidence>
<dbReference type="InterPro" id="IPR050274">
    <property type="entry name" value="Nuclear_hormone_rcpt_NR2"/>
</dbReference>
<feature type="compositionally biased region" description="Polar residues" evidence="11">
    <location>
        <begin position="178"/>
        <end position="192"/>
    </location>
</feature>
<keyword evidence="4 10" id="KW-0862">Zinc</keyword>
<dbReference type="OrthoDB" id="10045640at2759"/>
<dbReference type="Pfam" id="PF00104">
    <property type="entry name" value="Hormone_recep"/>
    <property type="match status" value="1"/>
</dbReference>
<dbReference type="Gene3D" id="3.30.50.10">
    <property type="entry name" value="Erythroid Transcription Factor GATA-1, subunit A"/>
    <property type="match status" value="1"/>
</dbReference>
<dbReference type="Pfam" id="PF00105">
    <property type="entry name" value="zf-C4"/>
    <property type="match status" value="1"/>
</dbReference>
<evidence type="ECO:0000256" key="5">
    <source>
        <dbReference type="ARBA" id="ARBA00023015"/>
    </source>
</evidence>
<dbReference type="InterPro" id="IPR001723">
    <property type="entry name" value="Nuclear_hrmn_rcpt"/>
</dbReference>
<dbReference type="SUPFAM" id="SSF48508">
    <property type="entry name" value="Nuclear receptor ligand-binding domain"/>
    <property type="match status" value="1"/>
</dbReference>
<feature type="compositionally biased region" description="Polar residues" evidence="11">
    <location>
        <begin position="36"/>
        <end position="48"/>
    </location>
</feature>
<keyword evidence="15" id="KW-1185">Reference proteome</keyword>
<name>A0A4Y2NKN8_ARAVE</name>
<dbReference type="AlphaFoldDB" id="A0A4Y2NKN8"/>
<evidence type="ECO:0000256" key="9">
    <source>
        <dbReference type="ARBA" id="ARBA00023242"/>
    </source>
</evidence>
<organism evidence="14 15">
    <name type="scientific">Araneus ventricosus</name>
    <name type="common">Orbweaver spider</name>
    <name type="synonym">Epeira ventricosa</name>
    <dbReference type="NCBI Taxonomy" id="182803"/>
    <lineage>
        <taxon>Eukaryota</taxon>
        <taxon>Metazoa</taxon>
        <taxon>Ecdysozoa</taxon>
        <taxon>Arthropoda</taxon>
        <taxon>Chelicerata</taxon>
        <taxon>Arachnida</taxon>
        <taxon>Araneae</taxon>
        <taxon>Araneomorphae</taxon>
        <taxon>Entelegynae</taxon>
        <taxon>Araneoidea</taxon>
        <taxon>Araneidae</taxon>
        <taxon>Araneus</taxon>
    </lineage>
</organism>
<evidence type="ECO:0000259" key="12">
    <source>
        <dbReference type="PROSITE" id="PS51030"/>
    </source>
</evidence>
<gene>
    <name evidence="14" type="primary">tll</name>
    <name evidence="14" type="ORF">AVEN_20437_1</name>
</gene>
<accession>A0A4Y2NKN8</accession>
<dbReference type="GO" id="GO:0032502">
    <property type="term" value="P:developmental process"/>
    <property type="evidence" value="ECO:0007669"/>
    <property type="project" value="UniProtKB-ARBA"/>
</dbReference>
<dbReference type="FunFam" id="3.30.50.10:FF:000019">
    <property type="entry name" value="Nuclear receptor subfamily 2 group E member"/>
    <property type="match status" value="1"/>
</dbReference>
<protein>
    <submittedName>
        <fullName evidence="14">Protein tailless</fullName>
    </submittedName>
</protein>
<feature type="domain" description="NR LBD" evidence="13">
    <location>
        <begin position="212"/>
        <end position="400"/>
    </location>
</feature>
<evidence type="ECO:0000256" key="3">
    <source>
        <dbReference type="ARBA" id="ARBA00022771"/>
    </source>
</evidence>
<proteinExistence type="inferred from homology"/>
<dbReference type="EMBL" id="BGPR01009293">
    <property type="protein sequence ID" value="GBN39130.1"/>
    <property type="molecule type" value="Genomic_DNA"/>
</dbReference>
<dbReference type="InterPro" id="IPR000536">
    <property type="entry name" value="Nucl_hrmn_rcpt_lig-bd"/>
</dbReference>
<evidence type="ECO:0000256" key="10">
    <source>
        <dbReference type="RuleBase" id="RU004334"/>
    </source>
</evidence>
<dbReference type="SUPFAM" id="SSF57716">
    <property type="entry name" value="Glucocorticoid receptor-like (DNA-binding domain)"/>
    <property type="match status" value="1"/>
</dbReference>
<comment type="caution">
    <text evidence="14">The sequence shown here is derived from an EMBL/GenBank/DDBJ whole genome shotgun (WGS) entry which is preliminary data.</text>
</comment>
<evidence type="ECO:0000256" key="2">
    <source>
        <dbReference type="ARBA" id="ARBA00022723"/>
    </source>
</evidence>
<keyword evidence="6 10" id="KW-0238">DNA-binding</keyword>
<dbReference type="Proteomes" id="UP000499080">
    <property type="component" value="Unassembled WGS sequence"/>
</dbReference>
<keyword evidence="3 10" id="KW-0863">Zinc-finger</keyword>
<feature type="region of interest" description="Disordered" evidence="11">
    <location>
        <begin position="169"/>
        <end position="192"/>
    </location>
</feature>
<evidence type="ECO:0000259" key="13">
    <source>
        <dbReference type="PROSITE" id="PS51843"/>
    </source>
</evidence>
<dbReference type="PRINTS" id="PR00398">
    <property type="entry name" value="STRDHORMONER"/>
</dbReference>
<dbReference type="InterPro" id="IPR035500">
    <property type="entry name" value="NHR-like_dom_sf"/>
</dbReference>
<reference evidence="14 15" key="1">
    <citation type="journal article" date="2019" name="Sci. Rep.">
        <title>Orb-weaving spider Araneus ventricosus genome elucidates the spidroin gene catalogue.</title>
        <authorList>
            <person name="Kono N."/>
            <person name="Nakamura H."/>
            <person name="Ohtoshi R."/>
            <person name="Moran D.A.P."/>
            <person name="Shinohara A."/>
            <person name="Yoshida Y."/>
            <person name="Fujiwara M."/>
            <person name="Mori M."/>
            <person name="Tomita M."/>
            <person name="Arakawa K."/>
        </authorList>
    </citation>
    <scope>NUCLEOTIDE SEQUENCE [LARGE SCALE GENOMIC DNA]</scope>
</reference>
<feature type="domain" description="Nuclear receptor" evidence="12">
    <location>
        <begin position="94"/>
        <end position="173"/>
    </location>
</feature>
<dbReference type="PANTHER" id="PTHR24083">
    <property type="entry name" value="NUCLEAR HORMONE RECEPTOR"/>
    <property type="match status" value="1"/>
</dbReference>
<dbReference type="PROSITE" id="PS51030">
    <property type="entry name" value="NUCLEAR_REC_DBD_2"/>
    <property type="match status" value="1"/>
</dbReference>
<dbReference type="InterPro" id="IPR001628">
    <property type="entry name" value="Znf_hrmn_rcpt"/>
</dbReference>
<evidence type="ECO:0000256" key="6">
    <source>
        <dbReference type="ARBA" id="ARBA00023125"/>
    </source>
</evidence>
<keyword evidence="8 10" id="KW-0675">Receptor</keyword>
<keyword evidence="9 10" id="KW-0539">Nucleus</keyword>
<keyword evidence="2 10" id="KW-0479">Metal-binding</keyword>
<evidence type="ECO:0000256" key="7">
    <source>
        <dbReference type="ARBA" id="ARBA00023163"/>
    </source>
</evidence>
<sequence length="400" mass="45579">MVHLLENRDAHNLSHELTASLRFGESSDAMSAGAKKSSNLEEVQNCDSNEQKKSVKSQQTSDFSIERLLRKNDERFKIKNDAEFERKRDRLLPDVHCKVCRDQSSGKHYGIYSCDGCAGFFKRSIRKARRYVCKSRNNKADSCVVDKAHRNHCRACRLKKCIEAGMKKDAVQHERGPRNSTKQRQTASLLTEAPSSPYLSSPPVIPTMDMMSCHPLYSRYLGPVVQEYMPPLPSMRIFQPTPMYYPTPVVTPRITENYRELAARLILQIVDFMKSIPEFTRLPIADQLILLEEGWKELFLLKAAEVNLINSVGALLADIEDSDIASNSDLKAKLSRLARTLCNVLEQIKQERMDSIEFFYLKLIAVCKISKHAREFISGLSLVTAARHRIVSAIFRHSLL</sequence>
<dbReference type="GO" id="GO:0003700">
    <property type="term" value="F:DNA-binding transcription factor activity"/>
    <property type="evidence" value="ECO:0007669"/>
    <property type="project" value="InterPro"/>
</dbReference>
<keyword evidence="7 10" id="KW-0804">Transcription</keyword>
<dbReference type="PRINTS" id="PR00047">
    <property type="entry name" value="STROIDFINGER"/>
</dbReference>
<dbReference type="GO" id="GO:0005634">
    <property type="term" value="C:nucleus"/>
    <property type="evidence" value="ECO:0007669"/>
    <property type="project" value="UniProtKB-SubCell"/>
</dbReference>
<dbReference type="GO" id="GO:0043565">
    <property type="term" value="F:sequence-specific DNA binding"/>
    <property type="evidence" value="ECO:0007669"/>
    <property type="project" value="InterPro"/>
</dbReference>
<dbReference type="PROSITE" id="PS51843">
    <property type="entry name" value="NR_LBD"/>
    <property type="match status" value="1"/>
</dbReference>
<dbReference type="Gene3D" id="1.10.565.10">
    <property type="entry name" value="Retinoid X Receptor"/>
    <property type="match status" value="1"/>
</dbReference>
<evidence type="ECO:0000313" key="14">
    <source>
        <dbReference type="EMBL" id="GBN39130.1"/>
    </source>
</evidence>
<evidence type="ECO:0000256" key="1">
    <source>
        <dbReference type="ARBA" id="ARBA00004123"/>
    </source>
</evidence>
<dbReference type="PROSITE" id="PS00031">
    <property type="entry name" value="NUCLEAR_REC_DBD_1"/>
    <property type="match status" value="1"/>
</dbReference>
<dbReference type="GO" id="GO:0008270">
    <property type="term" value="F:zinc ion binding"/>
    <property type="evidence" value="ECO:0007669"/>
    <property type="project" value="UniProtKB-KW"/>
</dbReference>
<dbReference type="InterPro" id="IPR013088">
    <property type="entry name" value="Znf_NHR/GATA"/>
</dbReference>
<keyword evidence="5 10" id="KW-0805">Transcription regulation</keyword>
<evidence type="ECO:0000256" key="8">
    <source>
        <dbReference type="ARBA" id="ARBA00023170"/>
    </source>
</evidence>
<dbReference type="GO" id="GO:0006357">
    <property type="term" value="P:regulation of transcription by RNA polymerase II"/>
    <property type="evidence" value="ECO:0007669"/>
    <property type="project" value="UniProtKB-ARBA"/>
</dbReference>
<evidence type="ECO:0000256" key="11">
    <source>
        <dbReference type="SAM" id="MobiDB-lite"/>
    </source>
</evidence>
<comment type="subcellular location">
    <subcellularLocation>
        <location evidence="1 10">Nucleus</location>
    </subcellularLocation>
</comment>
<dbReference type="SMART" id="SM00430">
    <property type="entry name" value="HOLI"/>
    <property type="match status" value="1"/>
</dbReference>
<dbReference type="SMART" id="SM00399">
    <property type="entry name" value="ZnF_C4"/>
    <property type="match status" value="1"/>
</dbReference>